<gene>
    <name evidence="2" type="ORF">FN846DRAFT_887760</name>
</gene>
<evidence type="ECO:0000313" key="2">
    <source>
        <dbReference type="EMBL" id="KAA8911569.1"/>
    </source>
</evidence>
<dbReference type="InParanoid" id="A0A5J5F4W9"/>
<organism evidence="2 3">
    <name type="scientific">Sphaerosporella brunnea</name>
    <dbReference type="NCBI Taxonomy" id="1250544"/>
    <lineage>
        <taxon>Eukaryota</taxon>
        <taxon>Fungi</taxon>
        <taxon>Dikarya</taxon>
        <taxon>Ascomycota</taxon>
        <taxon>Pezizomycotina</taxon>
        <taxon>Pezizomycetes</taxon>
        <taxon>Pezizales</taxon>
        <taxon>Pyronemataceae</taxon>
        <taxon>Sphaerosporella</taxon>
    </lineage>
</organism>
<feature type="region of interest" description="Disordered" evidence="1">
    <location>
        <begin position="1"/>
        <end position="23"/>
    </location>
</feature>
<sequence length="230" mass="24329">MWQSHTTHTAPLPPSPSPESFSIISSGGVTSQQLLHTANSSSATPSTYRRRPFPTSQLGSFLQASLASTASFGIGLANSLLRVQSFIAAIPNLTTTIPHVSLSSVSKTLPEVPPRATSLQPAQTVDVFDDSKEPIGIGPSGHPEGGTNLENQVVDSDPGLWALLSAACNIEGYNERRTDLVIRKSLLAGDGYKAENKREARNGFEDFGHGPGGADKALSHPAPPYGRLNY</sequence>
<comment type="caution">
    <text evidence="2">The sequence shown here is derived from an EMBL/GenBank/DDBJ whole genome shotgun (WGS) entry which is preliminary data.</text>
</comment>
<reference evidence="2 3" key="1">
    <citation type="submission" date="2019-09" db="EMBL/GenBank/DDBJ databases">
        <title>Draft genome of the ectomycorrhizal ascomycete Sphaerosporella brunnea.</title>
        <authorList>
            <consortium name="DOE Joint Genome Institute"/>
            <person name="Benucci G.M."/>
            <person name="Marozzi G."/>
            <person name="Antonielli L."/>
            <person name="Sanchez S."/>
            <person name="Marco P."/>
            <person name="Wang X."/>
            <person name="Falini L.B."/>
            <person name="Barry K."/>
            <person name="Haridas S."/>
            <person name="Lipzen A."/>
            <person name="Labutti K."/>
            <person name="Grigoriev I.V."/>
            <person name="Murat C."/>
            <person name="Martin F."/>
            <person name="Albertini E."/>
            <person name="Donnini D."/>
            <person name="Bonito G."/>
        </authorList>
    </citation>
    <scope>NUCLEOTIDE SEQUENCE [LARGE SCALE GENOMIC DNA]</scope>
    <source>
        <strain evidence="2 3">Sb_GMNB300</strain>
    </source>
</reference>
<name>A0A5J5F4W9_9PEZI</name>
<dbReference type="EMBL" id="VXIS01000034">
    <property type="protein sequence ID" value="KAA8911569.1"/>
    <property type="molecule type" value="Genomic_DNA"/>
</dbReference>
<protein>
    <submittedName>
        <fullName evidence="2">Uncharacterized protein</fullName>
    </submittedName>
</protein>
<accession>A0A5J5F4W9</accession>
<evidence type="ECO:0000256" key="1">
    <source>
        <dbReference type="SAM" id="MobiDB-lite"/>
    </source>
</evidence>
<keyword evidence="3" id="KW-1185">Reference proteome</keyword>
<feature type="region of interest" description="Disordered" evidence="1">
    <location>
        <begin position="203"/>
        <end position="230"/>
    </location>
</feature>
<dbReference type="AlphaFoldDB" id="A0A5J5F4W9"/>
<proteinExistence type="predicted"/>
<dbReference type="Proteomes" id="UP000326924">
    <property type="component" value="Unassembled WGS sequence"/>
</dbReference>
<evidence type="ECO:0000313" key="3">
    <source>
        <dbReference type="Proteomes" id="UP000326924"/>
    </source>
</evidence>